<feature type="compositionally biased region" description="Polar residues" evidence="1">
    <location>
        <begin position="19"/>
        <end position="33"/>
    </location>
</feature>
<reference evidence="2" key="2">
    <citation type="journal article" date="2015" name="Data Brief">
        <title>Shoot transcriptome of the giant reed, Arundo donax.</title>
        <authorList>
            <person name="Barrero R.A."/>
            <person name="Guerrero F.D."/>
            <person name="Moolhuijzen P."/>
            <person name="Goolsby J.A."/>
            <person name="Tidwell J."/>
            <person name="Bellgard S.E."/>
            <person name="Bellgard M.I."/>
        </authorList>
    </citation>
    <scope>NUCLEOTIDE SEQUENCE</scope>
    <source>
        <tissue evidence="2">Shoot tissue taken approximately 20 cm above the soil surface</tissue>
    </source>
</reference>
<evidence type="ECO:0000313" key="2">
    <source>
        <dbReference type="EMBL" id="JAD86783.1"/>
    </source>
</evidence>
<feature type="compositionally biased region" description="Basic and acidic residues" evidence="1">
    <location>
        <begin position="34"/>
        <end position="44"/>
    </location>
</feature>
<evidence type="ECO:0000256" key="1">
    <source>
        <dbReference type="SAM" id="MobiDB-lite"/>
    </source>
</evidence>
<proteinExistence type="predicted"/>
<protein>
    <submittedName>
        <fullName evidence="2">Uncharacterized protein</fullName>
    </submittedName>
</protein>
<accession>A0A0A9DJC4</accession>
<dbReference type="EMBL" id="GBRH01211112">
    <property type="protein sequence ID" value="JAD86783.1"/>
    <property type="molecule type" value="Transcribed_RNA"/>
</dbReference>
<name>A0A0A9DJC4_ARUDO</name>
<reference evidence="2" key="1">
    <citation type="submission" date="2014-09" db="EMBL/GenBank/DDBJ databases">
        <authorList>
            <person name="Magalhaes I.L.F."/>
            <person name="Oliveira U."/>
            <person name="Santos F.R."/>
            <person name="Vidigal T.H.D.A."/>
            <person name="Brescovit A.D."/>
            <person name="Santos A.J."/>
        </authorList>
    </citation>
    <scope>NUCLEOTIDE SEQUENCE</scope>
    <source>
        <tissue evidence="2">Shoot tissue taken approximately 20 cm above the soil surface</tissue>
    </source>
</reference>
<dbReference type="AlphaFoldDB" id="A0A0A9DJC4"/>
<organism evidence="2">
    <name type="scientific">Arundo donax</name>
    <name type="common">Giant reed</name>
    <name type="synonym">Donax arundinaceus</name>
    <dbReference type="NCBI Taxonomy" id="35708"/>
    <lineage>
        <taxon>Eukaryota</taxon>
        <taxon>Viridiplantae</taxon>
        <taxon>Streptophyta</taxon>
        <taxon>Embryophyta</taxon>
        <taxon>Tracheophyta</taxon>
        <taxon>Spermatophyta</taxon>
        <taxon>Magnoliopsida</taxon>
        <taxon>Liliopsida</taxon>
        <taxon>Poales</taxon>
        <taxon>Poaceae</taxon>
        <taxon>PACMAD clade</taxon>
        <taxon>Arundinoideae</taxon>
        <taxon>Arundineae</taxon>
        <taxon>Arundo</taxon>
    </lineage>
</organism>
<feature type="region of interest" description="Disordered" evidence="1">
    <location>
        <begin position="1"/>
        <end position="55"/>
    </location>
</feature>
<sequence>MNSQLLPAWHPYSCARPRSPNQGRITNHPSRSQAETENRHRDESTNLSKPLKPWILTRTMEGQIKRKVASSPSPDHKSNEEYELFFVTI</sequence>